<dbReference type="Gene3D" id="1.10.357.140">
    <property type="entry name" value="UbiA prenyltransferase"/>
    <property type="match status" value="1"/>
</dbReference>
<gene>
    <name evidence="10" type="ORF">MCOM1403_LOCUS4443</name>
</gene>
<dbReference type="Pfam" id="PF01040">
    <property type="entry name" value="UbiA"/>
    <property type="match status" value="1"/>
</dbReference>
<dbReference type="GO" id="GO:0008412">
    <property type="term" value="F:4-hydroxybenzoate polyprenyltransferase activity"/>
    <property type="evidence" value="ECO:0007669"/>
    <property type="project" value="UniProtKB-EC"/>
</dbReference>
<keyword evidence="4 8" id="KW-0808">Transferase</keyword>
<dbReference type="PANTHER" id="PTHR11048">
    <property type="entry name" value="PRENYLTRANSFERASES"/>
    <property type="match status" value="1"/>
</dbReference>
<comment type="cofactor">
    <cofactor evidence="1 8">
        <name>Mg(2+)</name>
        <dbReference type="ChEBI" id="CHEBI:18420"/>
    </cofactor>
</comment>
<dbReference type="InterPro" id="IPR044878">
    <property type="entry name" value="UbiA_sf"/>
</dbReference>
<dbReference type="PROSITE" id="PS00943">
    <property type="entry name" value="UBIA"/>
    <property type="match status" value="1"/>
</dbReference>
<name>A0A7S0NJN2_MICPS</name>
<comment type="similarity">
    <text evidence="3 8">Belongs to the UbiA prenyltransferase family.</text>
</comment>
<comment type="subcellular location">
    <subcellularLocation>
        <location evidence="2">Membrane</location>
        <topology evidence="2">Multi-pass membrane protein</topology>
    </subcellularLocation>
    <subcellularLocation>
        <location evidence="8">Mitochondrion inner membrane</location>
        <topology evidence="8">Multi-pass membrane protein</topology>
        <orientation evidence="8">Matrix side</orientation>
    </subcellularLocation>
</comment>
<dbReference type="InterPro" id="IPR030470">
    <property type="entry name" value="UbiA_prenylTrfase_CS"/>
</dbReference>
<keyword evidence="8" id="KW-0414">Isoprene biosynthesis</keyword>
<dbReference type="HAMAP" id="MF_01635">
    <property type="entry name" value="UbiA"/>
    <property type="match status" value="1"/>
</dbReference>
<comment type="function">
    <text evidence="8">Catalyzes the prenylation of para-hydroxybenzoate (PHB) with an all-trans polyprenyl group. Mediates the second step in the final reaction sequence of coenzyme Q (CoQ) biosynthesis, which is the condensation of the polyisoprenoid side chain with PHB, generating the first membrane-bound Q intermediate.</text>
</comment>
<evidence type="ECO:0000256" key="2">
    <source>
        <dbReference type="ARBA" id="ARBA00004141"/>
    </source>
</evidence>
<accession>A0A7S0NJN2</accession>
<evidence type="ECO:0000256" key="8">
    <source>
        <dbReference type="HAMAP-Rule" id="MF_03189"/>
    </source>
</evidence>
<proteinExistence type="inferred from homology"/>
<dbReference type="AlphaFoldDB" id="A0A7S0NJN2"/>
<keyword evidence="8" id="KW-0496">Mitochondrion</keyword>
<keyword evidence="5 8" id="KW-0812">Transmembrane</keyword>
<evidence type="ECO:0000256" key="6">
    <source>
        <dbReference type="ARBA" id="ARBA00022989"/>
    </source>
</evidence>
<evidence type="ECO:0000256" key="7">
    <source>
        <dbReference type="ARBA" id="ARBA00023136"/>
    </source>
</evidence>
<dbReference type="NCBIfam" id="TIGR01474">
    <property type="entry name" value="ubiA_proteo"/>
    <property type="match status" value="1"/>
</dbReference>
<dbReference type="CDD" id="cd13959">
    <property type="entry name" value="PT_UbiA_COQ2"/>
    <property type="match status" value="1"/>
</dbReference>
<evidence type="ECO:0000256" key="9">
    <source>
        <dbReference type="SAM" id="MobiDB-lite"/>
    </source>
</evidence>
<dbReference type="GO" id="GO:0008299">
    <property type="term" value="P:isoprenoid biosynthetic process"/>
    <property type="evidence" value="ECO:0007669"/>
    <property type="project" value="UniProtKB-UniRule"/>
</dbReference>
<dbReference type="FunFam" id="1.10.357.140:FF:000003">
    <property type="entry name" value="4-hydroxybenzoate polyprenyltransferase, mitochondrial"/>
    <property type="match status" value="1"/>
</dbReference>
<comment type="pathway">
    <text evidence="8">Cofactor biosynthesis; ubiquinone biosynthesis.</text>
</comment>
<keyword evidence="8" id="KW-0831">Ubiquinone biosynthesis</keyword>
<keyword evidence="6 8" id="KW-1133">Transmembrane helix</keyword>
<reference evidence="10" key="1">
    <citation type="submission" date="2021-01" db="EMBL/GenBank/DDBJ databases">
        <authorList>
            <person name="Corre E."/>
            <person name="Pelletier E."/>
            <person name="Niang G."/>
            <person name="Scheremetjew M."/>
            <person name="Finn R."/>
            <person name="Kale V."/>
            <person name="Holt S."/>
            <person name="Cochrane G."/>
            <person name="Meng A."/>
            <person name="Brown T."/>
            <person name="Cohen L."/>
        </authorList>
    </citation>
    <scope>NUCLEOTIDE SEQUENCE</scope>
    <source>
        <strain evidence="10">CCMP1723</strain>
    </source>
</reference>
<evidence type="ECO:0000256" key="5">
    <source>
        <dbReference type="ARBA" id="ARBA00022692"/>
    </source>
</evidence>
<dbReference type="InterPro" id="IPR006370">
    <property type="entry name" value="HB_polyprenyltransferase-like"/>
</dbReference>
<dbReference type="EC" id="2.5.1.39" evidence="8"/>
<dbReference type="InterPro" id="IPR000537">
    <property type="entry name" value="UbiA_prenyltransferase"/>
</dbReference>
<dbReference type="PANTHER" id="PTHR11048:SF28">
    <property type="entry name" value="4-HYDROXYBENZOATE POLYPRENYLTRANSFERASE, MITOCHONDRIAL"/>
    <property type="match status" value="1"/>
</dbReference>
<dbReference type="EMBL" id="HBEQ01005624">
    <property type="protein sequence ID" value="CAD8517017.1"/>
    <property type="molecule type" value="Transcribed_RNA"/>
</dbReference>
<feature type="region of interest" description="Disordered" evidence="9">
    <location>
        <begin position="87"/>
        <end position="141"/>
    </location>
</feature>
<keyword evidence="7 8" id="KW-0472">Membrane</keyword>
<dbReference type="InterPro" id="IPR039653">
    <property type="entry name" value="Prenyltransferase"/>
</dbReference>
<evidence type="ECO:0000256" key="1">
    <source>
        <dbReference type="ARBA" id="ARBA00001946"/>
    </source>
</evidence>
<dbReference type="UniPathway" id="UPA00232"/>
<protein>
    <recommendedName>
        <fullName evidence="8">4-hydroxybenzoate polyprenyltransferase, mitochondrial</fullName>
        <shortName evidence="8">4-HB polyprenyltransferase</shortName>
        <ecNumber evidence="8">2.5.1.39</ecNumber>
    </recommendedName>
    <alternativeName>
        <fullName evidence="8">Para-hydroxybenzoate--polyprenyltransferase</fullName>
        <shortName evidence="8">PHB:PPT</shortName>
        <shortName evidence="8">PHB:polyprenyltransferase</shortName>
    </alternativeName>
</protein>
<evidence type="ECO:0000313" key="10">
    <source>
        <dbReference type="EMBL" id="CAD8517017.1"/>
    </source>
</evidence>
<dbReference type="GO" id="GO:0006744">
    <property type="term" value="P:ubiquinone biosynthetic process"/>
    <property type="evidence" value="ECO:0007669"/>
    <property type="project" value="UniProtKB-UniRule"/>
</dbReference>
<organism evidence="10">
    <name type="scientific">Micromonas pusilla</name>
    <name type="common">Picoplanktonic green alga</name>
    <name type="synonym">Chromulina pusilla</name>
    <dbReference type="NCBI Taxonomy" id="38833"/>
    <lineage>
        <taxon>Eukaryota</taxon>
        <taxon>Viridiplantae</taxon>
        <taxon>Chlorophyta</taxon>
        <taxon>Mamiellophyceae</taxon>
        <taxon>Mamiellales</taxon>
        <taxon>Mamiellaceae</taxon>
        <taxon>Micromonas</taxon>
    </lineage>
</organism>
<keyword evidence="8" id="KW-0999">Mitochondrion inner membrane</keyword>
<feature type="compositionally biased region" description="Basic and acidic residues" evidence="9">
    <location>
        <begin position="105"/>
        <end position="129"/>
    </location>
</feature>
<evidence type="ECO:0000256" key="4">
    <source>
        <dbReference type="ARBA" id="ARBA00022679"/>
    </source>
</evidence>
<comment type="catalytic activity">
    <reaction evidence="8">
        <text>an all-trans-polyprenyl diphosphate + 4-hydroxybenzoate = a 4-hydroxy-3-(all-trans-polyprenyl)benzoate + diphosphate</text>
        <dbReference type="Rhea" id="RHEA:44504"/>
        <dbReference type="Rhea" id="RHEA-COMP:9514"/>
        <dbReference type="Rhea" id="RHEA-COMP:9564"/>
        <dbReference type="ChEBI" id="CHEBI:17879"/>
        <dbReference type="ChEBI" id="CHEBI:33019"/>
        <dbReference type="ChEBI" id="CHEBI:58914"/>
        <dbReference type="ChEBI" id="CHEBI:78396"/>
        <dbReference type="EC" id="2.5.1.39"/>
    </reaction>
</comment>
<dbReference type="GO" id="GO:0005743">
    <property type="term" value="C:mitochondrial inner membrane"/>
    <property type="evidence" value="ECO:0007669"/>
    <property type="project" value="UniProtKB-SubCell"/>
</dbReference>
<sequence length="454" mass="48057">MRRALVAAGKQLTRCQALVEASPAQHRGWGSSSAGEWTTSRRLGWFREGWGRYISTRARDWSLDEASERRRPFASIGVEAPAPTRVGIPSIDGARGYSVSPPTRRGGDASDRVDVTARETNDGDADRVNSGDAASVSSRGDGFARAPEAERTWVDETLPPFAVPYAKLVRLDRPAGVYLLAWPCLWSIALAAPPGCQPDPYLSSLFCAGAFLLRGAGCTVNDLWDRDIDKLVARTRNRPIASGAVSPTAALVFLAAQLGAGAGILLQLNDFSKALGASSLALVAAYPAMKRLTHWPQAFLGLTFNWGALLGYAAVHGTLNPAVCAPLYASGVFWTLLYDTVYAHQDKDDDKKIGVKSTALRLQEMAGGRAEDTKKYLAAFGAASTAGLCAAGHAAGVGPAFYLGALASAAHLGWQVWDVNLDAAEDCAAKFRSNGTQYGAIVFAACVAGKLTGH</sequence>
<evidence type="ECO:0000256" key="3">
    <source>
        <dbReference type="ARBA" id="ARBA00005985"/>
    </source>
</evidence>